<reference evidence="2 3" key="1">
    <citation type="submission" date="2021-06" db="EMBL/GenBank/DDBJ databases">
        <title>A haploid diamondback moth (Plutella xylostella L.) genome assembly resolves 31 chromosomes and identifies a diamide resistance mutation.</title>
        <authorList>
            <person name="Ward C.M."/>
            <person name="Perry K.D."/>
            <person name="Baker G."/>
            <person name="Powis K."/>
            <person name="Heckel D.G."/>
            <person name="Baxter S.W."/>
        </authorList>
    </citation>
    <scope>NUCLEOTIDE SEQUENCE [LARGE SCALE GENOMIC DNA]</scope>
    <source>
        <strain evidence="2 3">LV</strain>
        <tissue evidence="2">Single pupa</tissue>
    </source>
</reference>
<gene>
    <name evidence="2" type="ORF">JYU34_002190</name>
</gene>
<feature type="region of interest" description="Disordered" evidence="1">
    <location>
        <begin position="142"/>
        <end position="164"/>
    </location>
</feature>
<accession>A0ABQ7R1M1</accession>
<dbReference type="Proteomes" id="UP000823941">
    <property type="component" value="Chromosome 4"/>
</dbReference>
<dbReference type="EMBL" id="JAHIBW010000004">
    <property type="protein sequence ID" value="KAG7311187.1"/>
    <property type="molecule type" value="Genomic_DNA"/>
</dbReference>
<keyword evidence="3" id="KW-1185">Reference proteome</keyword>
<feature type="region of interest" description="Disordered" evidence="1">
    <location>
        <begin position="63"/>
        <end position="104"/>
    </location>
</feature>
<sequence>MCQKPYSRGGRVQRARGAPLAPPAAAASARHPRPAPRGRPGRALCSGPARVRRGAARALRLLHAGAPQLQPAARALRSASRERGHYTGDGGAAGGRRSEPNRSRAALKLRRGARGAHRAALPALLHLGRLAAHGGEFRRLAGAPALRRPPPRQGARYCGAAEED</sequence>
<feature type="compositionally biased region" description="Basic residues" evidence="1">
    <location>
        <begin position="30"/>
        <end position="40"/>
    </location>
</feature>
<organism evidence="2 3">
    <name type="scientific">Plutella xylostella</name>
    <name type="common">Diamondback moth</name>
    <name type="synonym">Plutella maculipennis</name>
    <dbReference type="NCBI Taxonomy" id="51655"/>
    <lineage>
        <taxon>Eukaryota</taxon>
        <taxon>Metazoa</taxon>
        <taxon>Ecdysozoa</taxon>
        <taxon>Arthropoda</taxon>
        <taxon>Hexapoda</taxon>
        <taxon>Insecta</taxon>
        <taxon>Pterygota</taxon>
        <taxon>Neoptera</taxon>
        <taxon>Endopterygota</taxon>
        <taxon>Lepidoptera</taxon>
        <taxon>Glossata</taxon>
        <taxon>Ditrysia</taxon>
        <taxon>Yponomeutoidea</taxon>
        <taxon>Plutellidae</taxon>
        <taxon>Plutella</taxon>
    </lineage>
</organism>
<protein>
    <submittedName>
        <fullName evidence="2">Uncharacterized protein</fullName>
    </submittedName>
</protein>
<proteinExistence type="predicted"/>
<evidence type="ECO:0000313" key="3">
    <source>
        <dbReference type="Proteomes" id="UP000823941"/>
    </source>
</evidence>
<evidence type="ECO:0000256" key="1">
    <source>
        <dbReference type="SAM" id="MobiDB-lite"/>
    </source>
</evidence>
<comment type="caution">
    <text evidence="2">The sequence shown here is derived from an EMBL/GenBank/DDBJ whole genome shotgun (WGS) entry which is preliminary data.</text>
</comment>
<feature type="compositionally biased region" description="Low complexity" evidence="1">
    <location>
        <begin position="63"/>
        <end position="78"/>
    </location>
</feature>
<evidence type="ECO:0000313" key="2">
    <source>
        <dbReference type="EMBL" id="KAG7311187.1"/>
    </source>
</evidence>
<feature type="region of interest" description="Disordered" evidence="1">
    <location>
        <begin position="1"/>
        <end position="49"/>
    </location>
</feature>
<feature type="compositionally biased region" description="Low complexity" evidence="1">
    <location>
        <begin position="15"/>
        <end position="29"/>
    </location>
</feature>
<name>A0ABQ7R1M1_PLUXY</name>